<accession>K4AHU9</accession>
<dbReference type="Gramene" id="KQK92124">
    <property type="protein sequence ID" value="KQK92124"/>
    <property type="gene ID" value="SETIT_038456mg"/>
</dbReference>
<dbReference type="AlphaFoldDB" id="K4AHU9"/>
<protein>
    <submittedName>
        <fullName evidence="1">Uncharacterized protein</fullName>
    </submittedName>
</protein>
<evidence type="ECO:0000313" key="1">
    <source>
        <dbReference type="EnsemblPlants" id="KQK92124"/>
    </source>
</evidence>
<evidence type="ECO:0000313" key="2">
    <source>
        <dbReference type="Proteomes" id="UP000004995"/>
    </source>
</evidence>
<dbReference type="InParanoid" id="K4AHU9"/>
<reference evidence="2" key="1">
    <citation type="journal article" date="2012" name="Nat. Biotechnol.">
        <title>Reference genome sequence of the model plant Setaria.</title>
        <authorList>
            <person name="Bennetzen J.L."/>
            <person name="Schmutz J."/>
            <person name="Wang H."/>
            <person name="Percifield R."/>
            <person name="Hawkins J."/>
            <person name="Pontaroli A.C."/>
            <person name="Estep M."/>
            <person name="Feng L."/>
            <person name="Vaughn J.N."/>
            <person name="Grimwood J."/>
            <person name="Jenkins J."/>
            <person name="Barry K."/>
            <person name="Lindquist E."/>
            <person name="Hellsten U."/>
            <person name="Deshpande S."/>
            <person name="Wang X."/>
            <person name="Wu X."/>
            <person name="Mitros T."/>
            <person name="Triplett J."/>
            <person name="Yang X."/>
            <person name="Ye C.Y."/>
            <person name="Mauro-Herrera M."/>
            <person name="Wang L."/>
            <person name="Li P."/>
            <person name="Sharma M."/>
            <person name="Sharma R."/>
            <person name="Ronald P.C."/>
            <person name="Panaud O."/>
            <person name="Kellogg E.A."/>
            <person name="Brutnell T.P."/>
            <person name="Doust A.N."/>
            <person name="Tuskan G.A."/>
            <person name="Rokhsar D."/>
            <person name="Devos K.M."/>
        </authorList>
    </citation>
    <scope>NUCLEOTIDE SEQUENCE [LARGE SCALE GENOMIC DNA]</scope>
    <source>
        <strain evidence="2">cv. Yugu1</strain>
    </source>
</reference>
<sequence length="59" mass="7074">MLVVEIRVRVHSTLRILHVLPDLEQELEKGFRQICAPSNDYITKYVTFRKQNWMLSMQV</sequence>
<dbReference type="EMBL" id="AGNK02006094">
    <property type="status" value="NOT_ANNOTATED_CDS"/>
    <property type="molecule type" value="Genomic_DNA"/>
</dbReference>
<dbReference type="HOGENOM" id="CLU_2965362_0_0_1"/>
<name>K4AHU9_SETIT</name>
<reference evidence="1" key="2">
    <citation type="submission" date="2018-08" db="UniProtKB">
        <authorList>
            <consortium name="EnsemblPlants"/>
        </authorList>
    </citation>
    <scope>IDENTIFICATION</scope>
    <source>
        <strain evidence="1">Yugu1</strain>
    </source>
</reference>
<dbReference type="EnsemblPlants" id="KQK92124">
    <property type="protein sequence ID" value="KQK92124"/>
    <property type="gene ID" value="SETIT_038456mg"/>
</dbReference>
<proteinExistence type="predicted"/>
<organism evidence="1 2">
    <name type="scientific">Setaria italica</name>
    <name type="common">Foxtail millet</name>
    <name type="synonym">Panicum italicum</name>
    <dbReference type="NCBI Taxonomy" id="4555"/>
    <lineage>
        <taxon>Eukaryota</taxon>
        <taxon>Viridiplantae</taxon>
        <taxon>Streptophyta</taxon>
        <taxon>Embryophyta</taxon>
        <taxon>Tracheophyta</taxon>
        <taxon>Spermatophyta</taxon>
        <taxon>Magnoliopsida</taxon>
        <taxon>Liliopsida</taxon>
        <taxon>Poales</taxon>
        <taxon>Poaceae</taxon>
        <taxon>PACMAD clade</taxon>
        <taxon>Panicoideae</taxon>
        <taxon>Panicodae</taxon>
        <taxon>Paniceae</taxon>
        <taxon>Cenchrinae</taxon>
        <taxon>Setaria</taxon>
    </lineage>
</organism>
<dbReference type="Proteomes" id="UP000004995">
    <property type="component" value="Unassembled WGS sequence"/>
</dbReference>
<keyword evidence="2" id="KW-1185">Reference proteome</keyword>